<dbReference type="OrthoDB" id="10256176at2759"/>
<dbReference type="InterPro" id="IPR010920">
    <property type="entry name" value="LSM_dom_sf"/>
</dbReference>
<proteinExistence type="predicted"/>
<evidence type="ECO:0000256" key="1">
    <source>
        <dbReference type="SAM" id="MobiDB-lite"/>
    </source>
</evidence>
<keyword evidence="4" id="KW-1185">Reference proteome</keyword>
<dbReference type="AlphaFoldDB" id="A0A9P0AZ08"/>
<dbReference type="GO" id="GO:0071208">
    <property type="term" value="F:histone pre-mRNA DCP binding"/>
    <property type="evidence" value="ECO:0007669"/>
    <property type="project" value="TreeGrafter"/>
</dbReference>
<dbReference type="PANTHER" id="PTHR21196:SF1">
    <property type="entry name" value="U7 SNRNA-ASSOCIATED SM-LIKE PROTEIN LSM10"/>
    <property type="match status" value="1"/>
</dbReference>
<sequence length="136" mass="16019">MDSRQATRTEKFHYHNSLTALVKGVENSYTTIDLRNDSCVSGRVISVDGYMNLELKNAVYYDPRGREHYFDNFFVQNRNVRYVHMPRGTTCREILDTQINGLQNPNWHRDDTSGSQKNRRAKQYNEQTKRDIAIKK</sequence>
<protein>
    <recommendedName>
        <fullName evidence="2">Sm domain-containing protein</fullName>
    </recommendedName>
</protein>
<feature type="region of interest" description="Disordered" evidence="1">
    <location>
        <begin position="102"/>
        <end position="136"/>
    </location>
</feature>
<dbReference type="Pfam" id="PF01423">
    <property type="entry name" value="LSM"/>
    <property type="match status" value="1"/>
</dbReference>
<dbReference type="GO" id="GO:0071254">
    <property type="term" value="C:cytoplasmic U snRNP body"/>
    <property type="evidence" value="ECO:0007669"/>
    <property type="project" value="TreeGrafter"/>
</dbReference>
<evidence type="ECO:0000313" key="3">
    <source>
        <dbReference type="EMBL" id="CAH0551826.1"/>
    </source>
</evidence>
<dbReference type="Gene3D" id="2.30.30.100">
    <property type="match status" value="1"/>
</dbReference>
<dbReference type="GO" id="GO:0006398">
    <property type="term" value="P:mRNA 3'-end processing by stem-loop binding and cleavage"/>
    <property type="evidence" value="ECO:0007669"/>
    <property type="project" value="TreeGrafter"/>
</dbReference>
<dbReference type="PANTHER" id="PTHR21196">
    <property type="entry name" value="U7 SNRNA-ASSOCIATED SM-LIKE PROTEIN LSM10"/>
    <property type="match status" value="1"/>
</dbReference>
<dbReference type="EMBL" id="OV121133">
    <property type="protein sequence ID" value="CAH0551826.1"/>
    <property type="molecule type" value="Genomic_DNA"/>
</dbReference>
<dbReference type="SMART" id="SM00651">
    <property type="entry name" value="Sm"/>
    <property type="match status" value="1"/>
</dbReference>
<feature type="domain" description="Sm" evidence="2">
    <location>
        <begin position="20"/>
        <end position="85"/>
    </location>
</feature>
<name>A0A9P0AZ08_BRAAE</name>
<reference evidence="3" key="1">
    <citation type="submission" date="2021-12" db="EMBL/GenBank/DDBJ databases">
        <authorList>
            <person name="King R."/>
        </authorList>
    </citation>
    <scope>NUCLEOTIDE SEQUENCE</scope>
</reference>
<gene>
    <name evidence="3" type="ORF">MELIAE_LOCUS4353</name>
</gene>
<organism evidence="3 4">
    <name type="scientific">Brassicogethes aeneus</name>
    <name type="common">Rape pollen beetle</name>
    <name type="synonym">Meligethes aeneus</name>
    <dbReference type="NCBI Taxonomy" id="1431903"/>
    <lineage>
        <taxon>Eukaryota</taxon>
        <taxon>Metazoa</taxon>
        <taxon>Ecdysozoa</taxon>
        <taxon>Arthropoda</taxon>
        <taxon>Hexapoda</taxon>
        <taxon>Insecta</taxon>
        <taxon>Pterygota</taxon>
        <taxon>Neoptera</taxon>
        <taxon>Endopterygota</taxon>
        <taxon>Coleoptera</taxon>
        <taxon>Polyphaga</taxon>
        <taxon>Cucujiformia</taxon>
        <taxon>Nitidulidae</taxon>
        <taxon>Meligethinae</taxon>
        <taxon>Brassicogethes</taxon>
    </lineage>
</organism>
<dbReference type="InterPro" id="IPR001163">
    <property type="entry name" value="Sm_dom_euk/arc"/>
</dbReference>
<evidence type="ECO:0000259" key="2">
    <source>
        <dbReference type="SMART" id="SM00651"/>
    </source>
</evidence>
<dbReference type="SUPFAM" id="SSF50182">
    <property type="entry name" value="Sm-like ribonucleoproteins"/>
    <property type="match status" value="1"/>
</dbReference>
<accession>A0A9P0AZ08</accession>
<feature type="compositionally biased region" description="Basic and acidic residues" evidence="1">
    <location>
        <begin position="127"/>
        <end position="136"/>
    </location>
</feature>
<dbReference type="CDD" id="cd01733">
    <property type="entry name" value="LSm10"/>
    <property type="match status" value="1"/>
</dbReference>
<evidence type="ECO:0000313" key="4">
    <source>
        <dbReference type="Proteomes" id="UP001154078"/>
    </source>
</evidence>
<dbReference type="Proteomes" id="UP001154078">
    <property type="component" value="Chromosome 2"/>
</dbReference>
<dbReference type="GO" id="GO:0016604">
    <property type="term" value="C:nuclear body"/>
    <property type="evidence" value="ECO:0007669"/>
    <property type="project" value="TreeGrafter"/>
</dbReference>
<dbReference type="GO" id="GO:0071209">
    <property type="term" value="F:U7 snRNA binding"/>
    <property type="evidence" value="ECO:0007669"/>
    <property type="project" value="TreeGrafter"/>
</dbReference>
<dbReference type="InterPro" id="IPR052840">
    <property type="entry name" value="U7_snRNA_Sm-like"/>
</dbReference>